<gene>
    <name evidence="1" type="ORF">L195_g060913</name>
</gene>
<accession>A0A2K3K6N5</accession>
<protein>
    <submittedName>
        <fullName evidence="1">Uncharacterized protein</fullName>
    </submittedName>
</protein>
<evidence type="ECO:0000313" key="2">
    <source>
        <dbReference type="Proteomes" id="UP000236291"/>
    </source>
</evidence>
<feature type="non-terminal residue" evidence="1">
    <location>
        <position position="1"/>
    </location>
</feature>
<name>A0A2K3K6N5_TRIPR</name>
<dbReference type="EMBL" id="ASHM01144561">
    <property type="protein sequence ID" value="PNX61944.1"/>
    <property type="molecule type" value="Genomic_DNA"/>
</dbReference>
<reference evidence="1 2" key="2">
    <citation type="journal article" date="2017" name="Front. Plant Sci.">
        <title>Gene Classification and Mining of Molecular Markers Useful in Red Clover (Trifolium pratense) Breeding.</title>
        <authorList>
            <person name="Istvanek J."/>
            <person name="Dluhosova J."/>
            <person name="Dluhos P."/>
            <person name="Patkova L."/>
            <person name="Nedelnik J."/>
            <person name="Repkova J."/>
        </authorList>
    </citation>
    <scope>NUCLEOTIDE SEQUENCE [LARGE SCALE GENOMIC DNA]</scope>
    <source>
        <strain evidence="2">cv. Tatra</strain>
        <tissue evidence="1">Young leaves</tissue>
    </source>
</reference>
<comment type="caution">
    <text evidence="1">The sequence shown here is derived from an EMBL/GenBank/DDBJ whole genome shotgun (WGS) entry which is preliminary data.</text>
</comment>
<dbReference type="AlphaFoldDB" id="A0A2K3K6N5"/>
<proteinExistence type="predicted"/>
<reference evidence="1 2" key="1">
    <citation type="journal article" date="2014" name="Am. J. Bot.">
        <title>Genome assembly and annotation for red clover (Trifolium pratense; Fabaceae).</title>
        <authorList>
            <person name="Istvanek J."/>
            <person name="Jaros M."/>
            <person name="Krenek A."/>
            <person name="Repkova J."/>
        </authorList>
    </citation>
    <scope>NUCLEOTIDE SEQUENCE [LARGE SCALE GENOMIC DNA]</scope>
    <source>
        <strain evidence="2">cv. Tatra</strain>
        <tissue evidence="1">Young leaves</tissue>
    </source>
</reference>
<sequence length="36" mass="3954">RYAAEARTEAKQGKTELYYAGGAVQSRAARSFSTEE</sequence>
<organism evidence="1 2">
    <name type="scientific">Trifolium pratense</name>
    <name type="common">Red clover</name>
    <dbReference type="NCBI Taxonomy" id="57577"/>
    <lineage>
        <taxon>Eukaryota</taxon>
        <taxon>Viridiplantae</taxon>
        <taxon>Streptophyta</taxon>
        <taxon>Embryophyta</taxon>
        <taxon>Tracheophyta</taxon>
        <taxon>Spermatophyta</taxon>
        <taxon>Magnoliopsida</taxon>
        <taxon>eudicotyledons</taxon>
        <taxon>Gunneridae</taxon>
        <taxon>Pentapetalae</taxon>
        <taxon>rosids</taxon>
        <taxon>fabids</taxon>
        <taxon>Fabales</taxon>
        <taxon>Fabaceae</taxon>
        <taxon>Papilionoideae</taxon>
        <taxon>50 kb inversion clade</taxon>
        <taxon>NPAAA clade</taxon>
        <taxon>Hologalegina</taxon>
        <taxon>IRL clade</taxon>
        <taxon>Trifolieae</taxon>
        <taxon>Trifolium</taxon>
    </lineage>
</organism>
<evidence type="ECO:0000313" key="1">
    <source>
        <dbReference type="EMBL" id="PNX61944.1"/>
    </source>
</evidence>
<dbReference type="Proteomes" id="UP000236291">
    <property type="component" value="Unassembled WGS sequence"/>
</dbReference>